<accession>A0A8T1W8Z2</accession>
<dbReference type="OrthoDB" id="125341at2759"/>
<comment type="caution">
    <text evidence="1">The sequence shown here is derived from an EMBL/GenBank/DDBJ whole genome shotgun (WGS) entry which is preliminary data.</text>
</comment>
<organism evidence="1 2">
    <name type="scientific">Phytophthora boehmeriae</name>
    <dbReference type="NCBI Taxonomy" id="109152"/>
    <lineage>
        <taxon>Eukaryota</taxon>
        <taxon>Sar</taxon>
        <taxon>Stramenopiles</taxon>
        <taxon>Oomycota</taxon>
        <taxon>Peronosporomycetes</taxon>
        <taxon>Peronosporales</taxon>
        <taxon>Peronosporaceae</taxon>
        <taxon>Phytophthora</taxon>
    </lineage>
</organism>
<dbReference type="Proteomes" id="UP000693981">
    <property type="component" value="Unassembled WGS sequence"/>
</dbReference>
<gene>
    <name evidence="1" type="ORF">PHYBOEH_007775</name>
</gene>
<dbReference type="EMBL" id="JAGDFL010000434">
    <property type="protein sequence ID" value="KAG7388650.1"/>
    <property type="molecule type" value="Genomic_DNA"/>
</dbReference>
<dbReference type="AlphaFoldDB" id="A0A8T1W8Z2"/>
<reference evidence="1" key="1">
    <citation type="submission" date="2021-02" db="EMBL/GenBank/DDBJ databases">
        <authorList>
            <person name="Palmer J.M."/>
        </authorList>
    </citation>
    <scope>NUCLEOTIDE SEQUENCE</scope>
    <source>
        <strain evidence="1">SCRP23</strain>
    </source>
</reference>
<keyword evidence="2" id="KW-1185">Reference proteome</keyword>
<protein>
    <submittedName>
        <fullName evidence="1">Uncharacterized protein</fullName>
    </submittedName>
</protein>
<evidence type="ECO:0000313" key="1">
    <source>
        <dbReference type="EMBL" id="KAG7388650.1"/>
    </source>
</evidence>
<evidence type="ECO:0000313" key="2">
    <source>
        <dbReference type="Proteomes" id="UP000693981"/>
    </source>
</evidence>
<sequence length="349" mass="38315">MPNVRERLETCDDPDALATELLAIVPDLAATQDLQASVKDVAAFLAQEEERWSSCVHKLISYLSEDAQERSVVLELLDAVLLSAAQTQGQLTLRTQKTLVQFFQLAITEITKGEDARRWLKCADQVLTLIYKKREQEQAAVGKGDDGQATQWVVDVAGLLLQLRNTLAGNEAASPDLKLETFVWKNLAKLATAFGSILASCTAFTNSPDEETSRFSAEDAIAAVVSSVEESMGQLLRDVSAGEALNAGVLKFFRLYWRAFHRLLVAFTGVLENELENCVLAIVNVAASLIYAIQQNKDLMVSKGGQELRNMLDQAVDLIENLAGNNVDTVNEQATERILTLLCPRTLSK</sequence>
<name>A0A8T1W8Z2_9STRA</name>
<proteinExistence type="predicted"/>